<evidence type="ECO:0000313" key="1">
    <source>
        <dbReference type="EMBL" id="SFZ92407.1"/>
    </source>
</evidence>
<dbReference type="AlphaFoldDB" id="A0A1K2IJ30"/>
<reference evidence="2" key="1">
    <citation type="submission" date="2016-10" db="EMBL/GenBank/DDBJ databases">
        <authorList>
            <person name="Varghese N."/>
            <person name="Submissions S."/>
        </authorList>
    </citation>
    <scope>NUCLEOTIDE SEQUENCE [LARGE SCALE GENOMIC DNA]</scope>
    <source>
        <strain evidence="2">SUR2</strain>
    </source>
</reference>
<evidence type="ECO:0000313" key="2">
    <source>
        <dbReference type="Proteomes" id="UP000182034"/>
    </source>
</evidence>
<dbReference type="STRING" id="1612149.SAMN05216324_103253"/>
<keyword evidence="2" id="KW-1185">Reference proteome</keyword>
<dbReference type="EMBL" id="FPKW01000003">
    <property type="protein sequence ID" value="SFZ92407.1"/>
    <property type="molecule type" value="Genomic_DNA"/>
</dbReference>
<gene>
    <name evidence="1" type="ORF">SAMN05216324_103253</name>
</gene>
<sequence>MQLNTASISKRTTDFQHFNLTNINFNRDRHHLISTMVSRPLDSLISIMIKLTI</sequence>
<dbReference type="Proteomes" id="UP000182034">
    <property type="component" value="Unassembled WGS sequence"/>
</dbReference>
<name>A0A1K2IJ30_9FLAO</name>
<organism evidence="1 2">
    <name type="scientific">Chryseobacterium limigenitum</name>
    <dbReference type="NCBI Taxonomy" id="1612149"/>
    <lineage>
        <taxon>Bacteria</taxon>
        <taxon>Pseudomonadati</taxon>
        <taxon>Bacteroidota</taxon>
        <taxon>Flavobacteriia</taxon>
        <taxon>Flavobacteriales</taxon>
        <taxon>Weeksellaceae</taxon>
        <taxon>Chryseobacterium group</taxon>
        <taxon>Chryseobacterium</taxon>
    </lineage>
</organism>
<accession>A0A1K2IJ30</accession>
<protein>
    <submittedName>
        <fullName evidence="1">Uncharacterized protein</fullName>
    </submittedName>
</protein>
<proteinExistence type="predicted"/>